<dbReference type="SUPFAM" id="SSF54928">
    <property type="entry name" value="RNA-binding domain, RBD"/>
    <property type="match status" value="1"/>
</dbReference>
<evidence type="ECO:0000259" key="8">
    <source>
        <dbReference type="PROSITE" id="PS50102"/>
    </source>
</evidence>
<feature type="domain" description="RRM" evidence="8">
    <location>
        <begin position="207"/>
        <end position="285"/>
    </location>
</feature>
<protein>
    <recommendedName>
        <fullName evidence="5">Eukaryotic translation initiation factor 3 subunit G</fullName>
        <shortName evidence="5">eIF3g</shortName>
    </recommendedName>
    <alternativeName>
        <fullName evidence="5">Eukaryotic translation initiation factor 3 RNA-binding subunit</fullName>
        <shortName evidence="5">eIF-3 RNA-binding subunit</shortName>
    </alternativeName>
    <alternativeName>
        <fullName evidence="5">Eukaryotic translation initiation factor 3 subunit 4</fullName>
    </alternativeName>
</protein>
<dbReference type="InterPro" id="IPR000504">
    <property type="entry name" value="RRM_dom"/>
</dbReference>
<comment type="subunit">
    <text evidence="5">Component of the eukaryotic translation initiation factor 3 (eIF-3) complex.</text>
</comment>
<evidence type="ECO:0000256" key="3">
    <source>
        <dbReference type="ARBA" id="ARBA00022884"/>
    </source>
</evidence>
<evidence type="ECO:0000256" key="1">
    <source>
        <dbReference type="ARBA" id="ARBA00022490"/>
    </source>
</evidence>
<dbReference type="Proteomes" id="UP000649617">
    <property type="component" value="Unassembled WGS sequence"/>
</dbReference>
<dbReference type="PANTHER" id="PTHR10352">
    <property type="entry name" value="EUKARYOTIC TRANSLATION INITIATION FACTOR 3 SUBUNIT G"/>
    <property type="match status" value="1"/>
</dbReference>
<dbReference type="GO" id="GO:0001732">
    <property type="term" value="P:formation of cytoplasmic translation initiation complex"/>
    <property type="evidence" value="ECO:0007669"/>
    <property type="project" value="UniProtKB-UniRule"/>
</dbReference>
<comment type="subcellular location">
    <subcellularLocation>
        <location evidence="5">Cytoplasm</location>
    </subcellularLocation>
</comment>
<evidence type="ECO:0000313" key="10">
    <source>
        <dbReference type="Proteomes" id="UP000649617"/>
    </source>
</evidence>
<dbReference type="InterPro" id="IPR017334">
    <property type="entry name" value="eIF3_g"/>
</dbReference>
<evidence type="ECO:0000256" key="7">
    <source>
        <dbReference type="SAM" id="MobiDB-lite"/>
    </source>
</evidence>
<dbReference type="GO" id="GO:0005852">
    <property type="term" value="C:eukaryotic translation initiation factor 3 complex"/>
    <property type="evidence" value="ECO:0007669"/>
    <property type="project" value="UniProtKB-UniRule"/>
</dbReference>
<dbReference type="CDD" id="cd12408">
    <property type="entry name" value="RRM_eIF3G_like"/>
    <property type="match status" value="1"/>
</dbReference>
<dbReference type="OrthoDB" id="1749473at2759"/>
<reference evidence="9" key="1">
    <citation type="submission" date="2021-02" db="EMBL/GenBank/DDBJ databases">
        <authorList>
            <person name="Dougan E. K."/>
            <person name="Rhodes N."/>
            <person name="Thang M."/>
            <person name="Chan C."/>
        </authorList>
    </citation>
    <scope>NUCLEOTIDE SEQUENCE</scope>
</reference>
<comment type="caution">
    <text evidence="9">The sequence shown here is derived from an EMBL/GenBank/DDBJ whole genome shotgun (WGS) entry which is preliminary data.</text>
</comment>
<dbReference type="EMBL" id="CAJNIZ010047576">
    <property type="protein sequence ID" value="CAE7770942.1"/>
    <property type="molecule type" value="Genomic_DNA"/>
</dbReference>
<dbReference type="AlphaFoldDB" id="A0A812YDJ8"/>
<keyword evidence="2 5" id="KW-0396">Initiation factor</keyword>
<dbReference type="Pfam" id="PF00076">
    <property type="entry name" value="RRM_1"/>
    <property type="match status" value="1"/>
</dbReference>
<dbReference type="InterPro" id="IPR012677">
    <property type="entry name" value="Nucleotide-bd_a/b_plait_sf"/>
</dbReference>
<feature type="compositionally biased region" description="Basic and acidic residues" evidence="7">
    <location>
        <begin position="152"/>
        <end position="163"/>
    </location>
</feature>
<dbReference type="InterPro" id="IPR035979">
    <property type="entry name" value="RBD_domain_sf"/>
</dbReference>
<evidence type="ECO:0000256" key="2">
    <source>
        <dbReference type="ARBA" id="ARBA00022540"/>
    </source>
</evidence>
<dbReference type="SMART" id="SM00360">
    <property type="entry name" value="RRM"/>
    <property type="match status" value="1"/>
</dbReference>
<sequence length="287" mass="32081">MSATRWGRKWADFDDEDETTAQEAQGRFETQADKDGIKSVVEYVEKNGATYKITKKVKELVTTKWTNESIMARKSLEKFGKALTNSEADEKTLCMKSVEEIPVESAKKIHVDLSQKDDAEEKFFEESLTITESLLKEKKVWTDLNKEMKDQVGVGEEDKKDTTETAATLPSGAPGKYVPPSLRGAQGDGAKGKGKGKGGDYSGQQDATLRVFNLSDDVKEGDLQDLFGGCGRLQRVFLAKDMTTFQSKGFAFITYYNREDAQRAIDRLNGHGYDNLIMKVEWAKPRA</sequence>
<dbReference type="GO" id="GO:0003743">
    <property type="term" value="F:translation initiation factor activity"/>
    <property type="evidence" value="ECO:0007669"/>
    <property type="project" value="UniProtKB-UniRule"/>
</dbReference>
<dbReference type="GO" id="GO:0033290">
    <property type="term" value="C:eukaryotic 48S preinitiation complex"/>
    <property type="evidence" value="ECO:0007669"/>
    <property type="project" value="UniProtKB-UniRule"/>
</dbReference>
<keyword evidence="1 5" id="KW-0963">Cytoplasm</keyword>
<proteinExistence type="inferred from homology"/>
<accession>A0A812YDJ8</accession>
<dbReference type="PIRSF" id="PIRSF037949">
    <property type="entry name" value="Transl_init_eIF-3_RNA-bind"/>
    <property type="match status" value="1"/>
</dbReference>
<dbReference type="GO" id="GO:0003723">
    <property type="term" value="F:RNA binding"/>
    <property type="evidence" value="ECO:0007669"/>
    <property type="project" value="UniProtKB-UniRule"/>
</dbReference>
<evidence type="ECO:0000256" key="4">
    <source>
        <dbReference type="ARBA" id="ARBA00022917"/>
    </source>
</evidence>
<dbReference type="InterPro" id="IPR034240">
    <property type="entry name" value="eIF3G_RRM"/>
</dbReference>
<name>A0A812YDJ8_SYMPI</name>
<keyword evidence="3 6" id="KW-0694">RNA-binding</keyword>
<dbReference type="InterPro" id="IPR024675">
    <property type="entry name" value="eIF3g_N"/>
</dbReference>
<dbReference type="Pfam" id="PF12353">
    <property type="entry name" value="eIF3g"/>
    <property type="match status" value="1"/>
</dbReference>
<dbReference type="HAMAP" id="MF_03006">
    <property type="entry name" value="eIF3g"/>
    <property type="match status" value="1"/>
</dbReference>
<keyword evidence="4 5" id="KW-0648">Protein biosynthesis</keyword>
<comment type="function">
    <text evidence="5">RNA-binding component of the eukaryotic translation initiation factor 3 (eIF-3) complex, which is involved in protein synthesis of a specialized repertoire of mRNAs and, together with other initiation factors, stimulates binding of mRNA and methionyl-tRNAi to the 40S ribosome. The eIF-3 complex specifically targets and initiates translation of a subset of mRNAs involved in cell proliferation. This subunit can bind 18S rRNA.</text>
</comment>
<evidence type="ECO:0000256" key="6">
    <source>
        <dbReference type="PROSITE-ProRule" id="PRU00176"/>
    </source>
</evidence>
<evidence type="ECO:0000313" key="9">
    <source>
        <dbReference type="EMBL" id="CAE7770942.1"/>
    </source>
</evidence>
<dbReference type="GO" id="GO:0016282">
    <property type="term" value="C:eukaryotic 43S preinitiation complex"/>
    <property type="evidence" value="ECO:0007669"/>
    <property type="project" value="UniProtKB-UniRule"/>
</dbReference>
<gene>
    <name evidence="9" type="primary">eif3g</name>
    <name evidence="9" type="ORF">SPIL2461_LOCUS22710</name>
</gene>
<evidence type="ECO:0000256" key="5">
    <source>
        <dbReference type="HAMAP-Rule" id="MF_03006"/>
    </source>
</evidence>
<dbReference type="Gene3D" id="3.30.70.330">
    <property type="match status" value="1"/>
</dbReference>
<keyword evidence="10" id="KW-1185">Reference proteome</keyword>
<feature type="region of interest" description="Disordered" evidence="7">
    <location>
        <begin position="152"/>
        <end position="204"/>
    </location>
</feature>
<comment type="similarity">
    <text evidence="5">Belongs to the eIF-3 subunit G family.</text>
</comment>
<dbReference type="PROSITE" id="PS50102">
    <property type="entry name" value="RRM"/>
    <property type="match status" value="1"/>
</dbReference>
<organism evidence="9 10">
    <name type="scientific">Symbiodinium pilosum</name>
    <name type="common">Dinoflagellate</name>
    <dbReference type="NCBI Taxonomy" id="2952"/>
    <lineage>
        <taxon>Eukaryota</taxon>
        <taxon>Sar</taxon>
        <taxon>Alveolata</taxon>
        <taxon>Dinophyceae</taxon>
        <taxon>Suessiales</taxon>
        <taxon>Symbiodiniaceae</taxon>
        <taxon>Symbiodinium</taxon>
    </lineage>
</organism>